<dbReference type="GO" id="GO:0043248">
    <property type="term" value="P:proteasome assembly"/>
    <property type="evidence" value="ECO:0007669"/>
    <property type="project" value="InterPro"/>
</dbReference>
<keyword evidence="2" id="KW-1185">Reference proteome</keyword>
<reference evidence="1" key="2">
    <citation type="submission" date="2025-09" db="UniProtKB">
        <authorList>
            <consortium name="Ensembl"/>
        </authorList>
    </citation>
    <scope>IDENTIFICATION</scope>
</reference>
<evidence type="ECO:0000313" key="1">
    <source>
        <dbReference type="Ensembl" id="ENSCWAP00000029156.1"/>
    </source>
</evidence>
<organism evidence="1 2">
    <name type="scientific">Catagonus wagneri</name>
    <name type="common">Chacoan peccary</name>
    <dbReference type="NCBI Taxonomy" id="51154"/>
    <lineage>
        <taxon>Eukaryota</taxon>
        <taxon>Metazoa</taxon>
        <taxon>Chordata</taxon>
        <taxon>Craniata</taxon>
        <taxon>Vertebrata</taxon>
        <taxon>Euteleostomi</taxon>
        <taxon>Mammalia</taxon>
        <taxon>Eutheria</taxon>
        <taxon>Laurasiatheria</taxon>
        <taxon>Artiodactyla</taxon>
        <taxon>Suina</taxon>
        <taxon>Tayassuidae</taxon>
        <taxon>Catagonus</taxon>
    </lineage>
</organism>
<sequence>MEPRCHPRAGTVSLNSFSASLREQIVHFHVTRLMDSLYLWAGATPHLRDLAVAMRRPANRCFSVLTFRTQTVAAQYL</sequence>
<name>A0A8C3YW44_9CETA</name>
<dbReference type="AlphaFoldDB" id="A0A8C3YW44"/>
<reference evidence="1" key="1">
    <citation type="submission" date="2025-08" db="UniProtKB">
        <authorList>
            <consortium name="Ensembl"/>
        </authorList>
    </citation>
    <scope>IDENTIFICATION</scope>
</reference>
<dbReference type="Ensembl" id="ENSCWAT00000031592.1">
    <property type="protein sequence ID" value="ENSCWAP00000029156.1"/>
    <property type="gene ID" value="ENSCWAG00000021846.1"/>
</dbReference>
<dbReference type="GeneTree" id="ENSGT00940000167417"/>
<protein>
    <recommendedName>
        <fullName evidence="3">Proteasome assembly chaperone 4</fullName>
    </recommendedName>
</protein>
<dbReference type="Proteomes" id="UP000694540">
    <property type="component" value="Unplaced"/>
</dbReference>
<proteinExistence type="predicted"/>
<accession>A0A8C3YW44</accession>
<evidence type="ECO:0008006" key="3">
    <source>
        <dbReference type="Google" id="ProtNLM"/>
    </source>
</evidence>
<evidence type="ECO:0000313" key="2">
    <source>
        <dbReference type="Proteomes" id="UP000694540"/>
    </source>
</evidence>
<dbReference type="PANTHER" id="PTHR33559">
    <property type="entry name" value="PROTEASOME ASSEMBLY CHAPERONE 4"/>
    <property type="match status" value="1"/>
</dbReference>
<dbReference type="InterPro" id="IPR032157">
    <property type="entry name" value="PAC4"/>
</dbReference>
<dbReference type="PANTHER" id="PTHR33559:SF1">
    <property type="entry name" value="PROTEASOME ASSEMBLY CHAPERONE 4"/>
    <property type="match status" value="1"/>
</dbReference>